<organism evidence="11 12">
    <name type="scientific">Pestalotiopsis fici (strain W106-1 / CGMCC3.15140)</name>
    <dbReference type="NCBI Taxonomy" id="1229662"/>
    <lineage>
        <taxon>Eukaryota</taxon>
        <taxon>Fungi</taxon>
        <taxon>Dikarya</taxon>
        <taxon>Ascomycota</taxon>
        <taxon>Pezizomycotina</taxon>
        <taxon>Sordariomycetes</taxon>
        <taxon>Xylariomycetidae</taxon>
        <taxon>Amphisphaeriales</taxon>
        <taxon>Sporocadaceae</taxon>
        <taxon>Pestalotiopsis</taxon>
    </lineage>
</organism>
<dbReference type="STRING" id="1229662.W3XJ32"/>
<reference evidence="12" key="1">
    <citation type="journal article" date="2015" name="BMC Genomics">
        <title>Genomic and transcriptomic analysis of the endophytic fungus Pestalotiopsis fici reveals its lifestyle and high potential for synthesis of natural products.</title>
        <authorList>
            <person name="Wang X."/>
            <person name="Zhang X."/>
            <person name="Liu L."/>
            <person name="Xiang M."/>
            <person name="Wang W."/>
            <person name="Sun X."/>
            <person name="Che Y."/>
            <person name="Guo L."/>
            <person name="Liu G."/>
            <person name="Guo L."/>
            <person name="Wang C."/>
            <person name="Yin W.B."/>
            <person name="Stadler M."/>
            <person name="Zhang X."/>
            <person name="Liu X."/>
        </authorList>
    </citation>
    <scope>NUCLEOTIDE SEQUENCE [LARGE SCALE GENOMIC DNA]</scope>
    <source>
        <strain evidence="12">W106-1 / CGMCC3.15140</strain>
    </source>
</reference>
<dbReference type="PANTHER" id="PTHR47663:SF1">
    <property type="entry name" value="XYLANOLYTIC TRANSCRIPTIONAL ACTIVATOR XLNR-RELATED"/>
    <property type="match status" value="1"/>
</dbReference>
<evidence type="ECO:0000256" key="1">
    <source>
        <dbReference type="ARBA" id="ARBA00022723"/>
    </source>
</evidence>
<protein>
    <recommendedName>
        <fullName evidence="10">Zn(2)-C6 fungal-type domain-containing protein</fullName>
    </recommendedName>
</protein>
<accession>W3XJ32</accession>
<evidence type="ECO:0000313" key="11">
    <source>
        <dbReference type="EMBL" id="ETS85457.1"/>
    </source>
</evidence>
<dbReference type="Gene3D" id="4.10.240.10">
    <property type="entry name" value="Zn(2)-C6 fungal-type DNA-binding domain"/>
    <property type="match status" value="1"/>
</dbReference>
<dbReference type="HOGENOM" id="CLU_008244_1_0_1"/>
<dbReference type="PANTHER" id="PTHR47663">
    <property type="entry name" value="XYLANOLYTIC TRANSCRIPTIONAL ACTIVATOR XLNR-RELATED"/>
    <property type="match status" value="1"/>
</dbReference>
<dbReference type="Proteomes" id="UP000030651">
    <property type="component" value="Unassembled WGS sequence"/>
</dbReference>
<dbReference type="CDD" id="cd12148">
    <property type="entry name" value="fungal_TF_MHR"/>
    <property type="match status" value="1"/>
</dbReference>
<evidence type="ECO:0000256" key="9">
    <source>
        <dbReference type="SAM" id="MobiDB-lite"/>
    </source>
</evidence>
<keyword evidence="5" id="KW-0010">Activator</keyword>
<dbReference type="OMA" id="QYVPPVW"/>
<dbReference type="SMART" id="SM00066">
    <property type="entry name" value="GAL4"/>
    <property type="match status" value="1"/>
</dbReference>
<dbReference type="GO" id="GO:0003677">
    <property type="term" value="F:DNA binding"/>
    <property type="evidence" value="ECO:0007669"/>
    <property type="project" value="UniProtKB-KW"/>
</dbReference>
<keyword evidence="12" id="KW-1185">Reference proteome</keyword>
<evidence type="ECO:0000256" key="5">
    <source>
        <dbReference type="ARBA" id="ARBA00023159"/>
    </source>
</evidence>
<keyword evidence="2" id="KW-0862">Zinc</keyword>
<feature type="region of interest" description="Disordered" evidence="9">
    <location>
        <begin position="53"/>
        <end position="161"/>
    </location>
</feature>
<dbReference type="eggNOG" id="ENOG502QT79">
    <property type="taxonomic scope" value="Eukaryota"/>
</dbReference>
<feature type="compositionally biased region" description="Pro residues" evidence="9">
    <location>
        <begin position="99"/>
        <end position="108"/>
    </location>
</feature>
<evidence type="ECO:0000256" key="3">
    <source>
        <dbReference type="ARBA" id="ARBA00023015"/>
    </source>
</evidence>
<sequence>MSADSTDPSAYPALAEAVAAVHEHEAHAHAQVAAAAAAAAAVAAEGDAAAATTTTTTQVQAAEPGSESRSESGNTIITGPGVVAGPEADTATGTGPGSRPQPPSPQNPQPHHHHPHPHHYPDQHHSEQQQTPPTHDQHQAHAAPPPESSSQSDNHQLPTSLQYDDGLSVAATAVAHHGLQALEAATATAVAPSPLAQQYAQSASMHVAEVAPYTPMTPQQSVHNGASMSPTPLQPQPQPQPQQPPHQMPPHPPLLQQQQQQQPPPPPQQAAQKVTRLRRACDMCSSRKVKCDESGPPCKPCKDLNVECTFSREMKRRGPPNKHAEAAKAAKRARMEGLSPVQNITDARVILGGQANVLDAEVIAPWPVLTLLVDDFFTYIHPLMPFPHEPTFRAAFNARADRTSTEFLALLASMIGVLVASFPRSARAHLKATHSTNLFPTAITMIDRCRAVAMDARGSTYMAKEDMTVDDAATSYFLALSAAYTLQWKTCKRFMAETMTFCRELLAHRRSDAVSSVADIAAALSGTNRAMNHIQDQISKRIFWVMVAGLRSMTQLGASINEIPLPPPTTQEPYPDLPVEVDDELIYPHQILAQPEGTTALITGFNHNVNTYMAMNELVGVDMCYGINFFEWSAQKSMLSNALSSTKAHLERLPDSLQIKIDPAQLENGLGAVADDPNLRYYPPAFPATQPPNDVRHALAEDPHRRRRLQLEIQKANIYASQLATRSYFVERYLNLRDNHKAQEHAATGDAKTNGDVRDEMDNMVYEEREAIIKNLLTVLTSITQRNMEPNGVSLVNKIRQIASTLLNDAPERKGPVAKQAEEYLGKFLEILVKLERTGANTAPGTMTPQDEDDELQHWASLRDYQIQFVNSGGFLGSSY</sequence>
<dbReference type="KEGG" id="pfy:PFICI_03482"/>
<dbReference type="OrthoDB" id="5284003at2759"/>
<dbReference type="InterPro" id="IPR036864">
    <property type="entry name" value="Zn2-C6_fun-type_DNA-bd_sf"/>
</dbReference>
<dbReference type="InterPro" id="IPR001138">
    <property type="entry name" value="Zn2Cys6_DnaBD"/>
</dbReference>
<dbReference type="SUPFAM" id="SSF57701">
    <property type="entry name" value="Zn2/Cys6 DNA-binding domain"/>
    <property type="match status" value="1"/>
</dbReference>
<keyword evidence="6" id="KW-0804">Transcription</keyword>
<evidence type="ECO:0000256" key="2">
    <source>
        <dbReference type="ARBA" id="ARBA00022833"/>
    </source>
</evidence>
<feature type="compositionally biased region" description="Polar residues" evidence="9">
    <location>
        <begin position="216"/>
        <end position="231"/>
    </location>
</feature>
<gene>
    <name evidence="11" type="ORF">PFICI_03482</name>
</gene>
<evidence type="ECO:0000256" key="8">
    <source>
        <dbReference type="ARBA" id="ARBA00037990"/>
    </source>
</evidence>
<dbReference type="InterPro" id="IPR051439">
    <property type="entry name" value="XlnR/Xlr1"/>
</dbReference>
<dbReference type="GeneID" id="19268495"/>
<dbReference type="InParanoid" id="W3XJ32"/>
<evidence type="ECO:0000259" key="10">
    <source>
        <dbReference type="PROSITE" id="PS50048"/>
    </source>
</evidence>
<keyword evidence="7" id="KW-0539">Nucleus</keyword>
<dbReference type="InterPro" id="IPR007219">
    <property type="entry name" value="XnlR_reg_dom"/>
</dbReference>
<dbReference type="EMBL" id="KI912110">
    <property type="protein sequence ID" value="ETS85457.1"/>
    <property type="molecule type" value="Genomic_DNA"/>
</dbReference>
<dbReference type="PROSITE" id="PS50048">
    <property type="entry name" value="ZN2_CY6_FUNGAL_2"/>
    <property type="match status" value="1"/>
</dbReference>
<name>W3XJ32_PESFW</name>
<dbReference type="AlphaFoldDB" id="W3XJ32"/>
<proteinExistence type="inferred from homology"/>
<dbReference type="Pfam" id="PF00172">
    <property type="entry name" value="Zn_clus"/>
    <property type="match status" value="1"/>
</dbReference>
<evidence type="ECO:0000256" key="7">
    <source>
        <dbReference type="ARBA" id="ARBA00023242"/>
    </source>
</evidence>
<dbReference type="GO" id="GO:0006351">
    <property type="term" value="P:DNA-templated transcription"/>
    <property type="evidence" value="ECO:0007669"/>
    <property type="project" value="InterPro"/>
</dbReference>
<feature type="compositionally biased region" description="Low complexity" evidence="9">
    <location>
        <begin position="53"/>
        <end position="63"/>
    </location>
</feature>
<comment type="similarity">
    <text evidence="8">Belongs to the xlnR/xlr1 family.</text>
</comment>
<dbReference type="SUPFAM" id="SSF81995">
    <property type="entry name" value="beta-sandwich domain of Sec23/24"/>
    <property type="match status" value="1"/>
</dbReference>
<keyword evidence="1" id="KW-0479">Metal-binding</keyword>
<dbReference type="PROSITE" id="PS00463">
    <property type="entry name" value="ZN2_CY6_FUNGAL_1"/>
    <property type="match status" value="1"/>
</dbReference>
<dbReference type="CDD" id="cd00067">
    <property type="entry name" value="GAL4"/>
    <property type="match status" value="1"/>
</dbReference>
<feature type="compositionally biased region" description="Pro residues" evidence="9">
    <location>
        <begin position="232"/>
        <end position="253"/>
    </location>
</feature>
<keyword evidence="3" id="KW-0805">Transcription regulation</keyword>
<evidence type="ECO:0000256" key="6">
    <source>
        <dbReference type="ARBA" id="ARBA00023163"/>
    </source>
</evidence>
<evidence type="ECO:0000313" key="12">
    <source>
        <dbReference type="Proteomes" id="UP000030651"/>
    </source>
</evidence>
<dbReference type="GO" id="GO:0008270">
    <property type="term" value="F:zinc ion binding"/>
    <property type="evidence" value="ECO:0007669"/>
    <property type="project" value="InterPro"/>
</dbReference>
<feature type="compositionally biased region" description="Polar residues" evidence="9">
    <location>
        <begin position="148"/>
        <end position="161"/>
    </location>
</feature>
<evidence type="ECO:0000256" key="4">
    <source>
        <dbReference type="ARBA" id="ARBA00023125"/>
    </source>
</evidence>
<keyword evidence="4" id="KW-0238">DNA-binding</keyword>
<feature type="region of interest" description="Disordered" evidence="9">
    <location>
        <begin position="216"/>
        <end position="274"/>
    </location>
</feature>
<dbReference type="GO" id="GO:0000981">
    <property type="term" value="F:DNA-binding transcription factor activity, RNA polymerase II-specific"/>
    <property type="evidence" value="ECO:0007669"/>
    <property type="project" value="InterPro"/>
</dbReference>
<dbReference type="Pfam" id="PF04082">
    <property type="entry name" value="Fungal_trans"/>
    <property type="match status" value="1"/>
</dbReference>
<feature type="domain" description="Zn(2)-C6 fungal-type" evidence="10">
    <location>
        <begin position="280"/>
        <end position="310"/>
    </location>
</feature>
<dbReference type="RefSeq" id="XP_007830254.1">
    <property type="nucleotide sequence ID" value="XM_007832063.1"/>
</dbReference>